<dbReference type="Proteomes" id="UP000518300">
    <property type="component" value="Unassembled WGS sequence"/>
</dbReference>
<feature type="domain" description="O-antigen ligase-related" evidence="6">
    <location>
        <begin position="9"/>
        <end position="82"/>
    </location>
</feature>
<comment type="subcellular location">
    <subcellularLocation>
        <location evidence="1">Membrane</location>
        <topology evidence="1">Multi-pass membrane protein</topology>
    </subcellularLocation>
</comment>
<dbReference type="PANTHER" id="PTHR37422:SF23">
    <property type="entry name" value="TEICHURONIC ACID BIOSYNTHESIS PROTEIN TUAE"/>
    <property type="match status" value="1"/>
</dbReference>
<keyword evidence="8" id="KW-1185">Reference proteome</keyword>
<keyword evidence="4 5" id="KW-0472">Membrane</keyword>
<dbReference type="InterPro" id="IPR007016">
    <property type="entry name" value="O-antigen_ligase-rel_domated"/>
</dbReference>
<protein>
    <recommendedName>
        <fullName evidence="6">O-antigen ligase-related domain-containing protein</fullName>
    </recommendedName>
</protein>
<evidence type="ECO:0000313" key="8">
    <source>
        <dbReference type="Proteomes" id="UP000518300"/>
    </source>
</evidence>
<accession>A0A848LX25</accession>
<dbReference type="Pfam" id="PF04932">
    <property type="entry name" value="Wzy_C"/>
    <property type="match status" value="1"/>
</dbReference>
<evidence type="ECO:0000256" key="2">
    <source>
        <dbReference type="ARBA" id="ARBA00022692"/>
    </source>
</evidence>
<keyword evidence="3 5" id="KW-1133">Transmembrane helix</keyword>
<dbReference type="GO" id="GO:0016020">
    <property type="term" value="C:membrane"/>
    <property type="evidence" value="ECO:0007669"/>
    <property type="project" value="UniProtKB-SubCell"/>
</dbReference>
<dbReference type="PANTHER" id="PTHR37422">
    <property type="entry name" value="TEICHURONIC ACID BIOSYNTHESIS PROTEIN TUAE"/>
    <property type="match status" value="1"/>
</dbReference>
<evidence type="ECO:0000256" key="5">
    <source>
        <dbReference type="SAM" id="Phobius"/>
    </source>
</evidence>
<sequence length="148" mass="15578">MRNRFASSLTHEGSGDRMMLLRAGVDAVKLHPVTGTGAGRFRAGEWVPDTAPIAVREQRGKAHNQLLSIAAELGFPGLVFFLMLLVAVARRMTLAHPAGVAGVGALCFFLLLSAVHDPLFQAPFSMALVLAFAVGVRGGLEAAVSRSA</sequence>
<comment type="caution">
    <text evidence="7">The sequence shown here is derived from an EMBL/GenBank/DDBJ whole genome shotgun (WGS) entry which is preliminary data.</text>
</comment>
<evidence type="ECO:0000259" key="6">
    <source>
        <dbReference type="Pfam" id="PF04932"/>
    </source>
</evidence>
<proteinExistence type="predicted"/>
<evidence type="ECO:0000256" key="1">
    <source>
        <dbReference type="ARBA" id="ARBA00004141"/>
    </source>
</evidence>
<evidence type="ECO:0000313" key="7">
    <source>
        <dbReference type="EMBL" id="NMO22657.1"/>
    </source>
</evidence>
<dbReference type="EMBL" id="JABBJJ010000452">
    <property type="protein sequence ID" value="NMO22657.1"/>
    <property type="molecule type" value="Genomic_DNA"/>
</dbReference>
<feature type="transmembrane region" description="Helical" evidence="5">
    <location>
        <begin position="94"/>
        <end position="115"/>
    </location>
</feature>
<reference evidence="7 8" key="1">
    <citation type="submission" date="2020-04" db="EMBL/GenBank/DDBJ databases">
        <title>Draft genome of Pyxidicoccus fallax type strain.</title>
        <authorList>
            <person name="Whitworth D.E."/>
        </authorList>
    </citation>
    <scope>NUCLEOTIDE SEQUENCE [LARGE SCALE GENOMIC DNA]</scope>
    <source>
        <strain evidence="7 8">DSM 14698</strain>
    </source>
</reference>
<evidence type="ECO:0000256" key="3">
    <source>
        <dbReference type="ARBA" id="ARBA00022989"/>
    </source>
</evidence>
<feature type="transmembrane region" description="Helical" evidence="5">
    <location>
        <begin position="66"/>
        <end position="88"/>
    </location>
</feature>
<evidence type="ECO:0000256" key="4">
    <source>
        <dbReference type="ARBA" id="ARBA00023136"/>
    </source>
</evidence>
<dbReference type="InterPro" id="IPR051533">
    <property type="entry name" value="WaaL-like"/>
</dbReference>
<name>A0A848LX25_9BACT</name>
<gene>
    <name evidence="7" type="ORF">HG543_48545</name>
</gene>
<feature type="transmembrane region" description="Helical" evidence="5">
    <location>
        <begin position="122"/>
        <end position="140"/>
    </location>
</feature>
<keyword evidence="2 5" id="KW-0812">Transmembrane</keyword>
<organism evidence="7 8">
    <name type="scientific">Pyxidicoccus fallax</name>
    <dbReference type="NCBI Taxonomy" id="394095"/>
    <lineage>
        <taxon>Bacteria</taxon>
        <taxon>Pseudomonadati</taxon>
        <taxon>Myxococcota</taxon>
        <taxon>Myxococcia</taxon>
        <taxon>Myxococcales</taxon>
        <taxon>Cystobacterineae</taxon>
        <taxon>Myxococcaceae</taxon>
        <taxon>Pyxidicoccus</taxon>
    </lineage>
</organism>
<dbReference type="AlphaFoldDB" id="A0A848LX25"/>